<proteinExistence type="predicted"/>
<reference evidence="1" key="1">
    <citation type="journal article" date="2023" name="PLoS Negl. Trop. Dis.">
        <title>A genome sequence for Biomphalaria pfeifferi, the major vector snail for the human-infecting parasite Schistosoma mansoni.</title>
        <authorList>
            <person name="Bu L."/>
            <person name="Lu L."/>
            <person name="Laidemitt M.R."/>
            <person name="Zhang S.M."/>
            <person name="Mutuku M."/>
            <person name="Mkoji G."/>
            <person name="Steinauer M."/>
            <person name="Loker E.S."/>
        </authorList>
    </citation>
    <scope>NUCLEOTIDE SEQUENCE</scope>
    <source>
        <strain evidence="1">KasaAsao</strain>
    </source>
</reference>
<evidence type="ECO:0000313" key="1">
    <source>
        <dbReference type="EMBL" id="KAK0059914.1"/>
    </source>
</evidence>
<dbReference type="Proteomes" id="UP001233172">
    <property type="component" value="Unassembled WGS sequence"/>
</dbReference>
<keyword evidence="2" id="KW-1185">Reference proteome</keyword>
<gene>
    <name evidence="1" type="ORF">Bpfe_010773</name>
</gene>
<dbReference type="AlphaFoldDB" id="A0AAD8FE63"/>
<comment type="caution">
    <text evidence="1">The sequence shown here is derived from an EMBL/GenBank/DDBJ whole genome shotgun (WGS) entry which is preliminary data.</text>
</comment>
<dbReference type="EMBL" id="JASAOG010000039">
    <property type="protein sequence ID" value="KAK0059914.1"/>
    <property type="molecule type" value="Genomic_DNA"/>
</dbReference>
<accession>A0AAD8FE63</accession>
<name>A0AAD8FE63_BIOPF</name>
<protein>
    <submittedName>
        <fullName evidence="1">Uncharacterized protein</fullName>
    </submittedName>
</protein>
<organism evidence="1 2">
    <name type="scientific">Biomphalaria pfeifferi</name>
    <name type="common">Bloodfluke planorb</name>
    <name type="synonym">Freshwater snail</name>
    <dbReference type="NCBI Taxonomy" id="112525"/>
    <lineage>
        <taxon>Eukaryota</taxon>
        <taxon>Metazoa</taxon>
        <taxon>Spiralia</taxon>
        <taxon>Lophotrochozoa</taxon>
        <taxon>Mollusca</taxon>
        <taxon>Gastropoda</taxon>
        <taxon>Heterobranchia</taxon>
        <taxon>Euthyneura</taxon>
        <taxon>Panpulmonata</taxon>
        <taxon>Hygrophila</taxon>
        <taxon>Lymnaeoidea</taxon>
        <taxon>Planorbidae</taxon>
        <taxon>Biomphalaria</taxon>
    </lineage>
</organism>
<sequence>MFILQPVFIPQPMFILQPVFLTQLTDCDRLSEYLQFYLALSTEAEQFAGYIKTGPGTYSSAPQGLATSE</sequence>
<evidence type="ECO:0000313" key="2">
    <source>
        <dbReference type="Proteomes" id="UP001233172"/>
    </source>
</evidence>
<reference evidence="1" key="2">
    <citation type="submission" date="2023-04" db="EMBL/GenBank/DDBJ databases">
        <authorList>
            <person name="Bu L."/>
            <person name="Lu L."/>
            <person name="Laidemitt M.R."/>
            <person name="Zhang S.M."/>
            <person name="Mutuku M."/>
            <person name="Mkoji G."/>
            <person name="Steinauer M."/>
            <person name="Loker E.S."/>
        </authorList>
    </citation>
    <scope>NUCLEOTIDE SEQUENCE</scope>
    <source>
        <strain evidence="1">KasaAsao</strain>
        <tissue evidence="1">Whole Snail</tissue>
    </source>
</reference>